<dbReference type="GO" id="GO:0008380">
    <property type="term" value="P:RNA splicing"/>
    <property type="evidence" value="ECO:0007669"/>
    <property type="project" value="UniProtKB-KW"/>
</dbReference>
<dbReference type="Proteomes" id="UP001190700">
    <property type="component" value="Unassembled WGS sequence"/>
</dbReference>
<organism evidence="9 10">
    <name type="scientific">Cymbomonas tetramitiformis</name>
    <dbReference type="NCBI Taxonomy" id="36881"/>
    <lineage>
        <taxon>Eukaryota</taxon>
        <taxon>Viridiplantae</taxon>
        <taxon>Chlorophyta</taxon>
        <taxon>Pyramimonadophyceae</taxon>
        <taxon>Pyramimonadales</taxon>
        <taxon>Pyramimonadaceae</taxon>
        <taxon>Cymbomonas</taxon>
    </lineage>
</organism>
<evidence type="ECO:0000256" key="4">
    <source>
        <dbReference type="ARBA" id="ARBA00022728"/>
    </source>
</evidence>
<protein>
    <recommendedName>
        <fullName evidence="11">Pre-mRNA-splicing factor SPF27</fullName>
    </recommendedName>
</protein>
<keyword evidence="4" id="KW-0747">Spliceosome</keyword>
<dbReference type="EMBL" id="LGRX02034236">
    <property type="protein sequence ID" value="KAK3238373.1"/>
    <property type="molecule type" value="Genomic_DNA"/>
</dbReference>
<gene>
    <name evidence="9" type="ORF">CYMTET_51609</name>
</gene>
<dbReference type="Pfam" id="PF05700">
    <property type="entry name" value="BCAS2"/>
    <property type="match status" value="1"/>
</dbReference>
<comment type="subcellular location">
    <subcellularLocation>
        <location evidence="1">Nucleus</location>
    </subcellularLocation>
</comment>
<feature type="coiled-coil region" evidence="7">
    <location>
        <begin position="109"/>
        <end position="168"/>
    </location>
</feature>
<sequence>MGHEKLGRWILQENMDHLPYVDELPEGWQKGVNQLIQEEMRRSSKTVADYLSDLPPLPPQRFKEGSMIADEMDRVAANQKLTAIDTARYALQQPPLNRRNDVGAWKQAVNNARAQLEHQALRLTNLELLAKFGANAWRVHLQHLEATVKGQEDQQASYQKEIESVNSERKLKQVSVGNSLRECEEEWQGLVSKNMQIDLACQELEKEIDQLKASQVGASEGPSDAAQGAESADSVMDEA</sequence>
<comment type="similarity">
    <text evidence="2">Belongs to the SPF27 family.</text>
</comment>
<evidence type="ECO:0000256" key="1">
    <source>
        <dbReference type="ARBA" id="ARBA00004123"/>
    </source>
</evidence>
<dbReference type="GO" id="GO:0006397">
    <property type="term" value="P:mRNA processing"/>
    <property type="evidence" value="ECO:0007669"/>
    <property type="project" value="UniProtKB-KW"/>
</dbReference>
<dbReference type="PANTHER" id="PTHR13296">
    <property type="entry name" value="BCAS2 PROTEIN"/>
    <property type="match status" value="1"/>
</dbReference>
<evidence type="ECO:0000256" key="2">
    <source>
        <dbReference type="ARBA" id="ARBA00010788"/>
    </source>
</evidence>
<dbReference type="InterPro" id="IPR008409">
    <property type="entry name" value="SPF27"/>
</dbReference>
<reference evidence="9 10" key="1">
    <citation type="journal article" date="2015" name="Genome Biol. Evol.">
        <title>Comparative Genomics of a Bacterivorous Green Alga Reveals Evolutionary Causalities and Consequences of Phago-Mixotrophic Mode of Nutrition.</title>
        <authorList>
            <person name="Burns J.A."/>
            <person name="Paasch A."/>
            <person name="Narechania A."/>
            <person name="Kim E."/>
        </authorList>
    </citation>
    <scope>NUCLEOTIDE SEQUENCE [LARGE SCALE GENOMIC DNA]</scope>
    <source>
        <strain evidence="9 10">PLY_AMNH</strain>
    </source>
</reference>
<feature type="region of interest" description="Disordered" evidence="8">
    <location>
        <begin position="212"/>
        <end position="239"/>
    </location>
</feature>
<evidence type="ECO:0000256" key="5">
    <source>
        <dbReference type="ARBA" id="ARBA00023187"/>
    </source>
</evidence>
<evidence type="ECO:0000313" key="9">
    <source>
        <dbReference type="EMBL" id="KAK3238373.1"/>
    </source>
</evidence>
<dbReference type="GO" id="GO:0071013">
    <property type="term" value="C:catalytic step 2 spliceosome"/>
    <property type="evidence" value="ECO:0007669"/>
    <property type="project" value="TreeGrafter"/>
</dbReference>
<dbReference type="GO" id="GO:0000974">
    <property type="term" value="C:Prp19 complex"/>
    <property type="evidence" value="ECO:0007669"/>
    <property type="project" value="TreeGrafter"/>
</dbReference>
<comment type="caution">
    <text evidence="9">The sequence shown here is derived from an EMBL/GenBank/DDBJ whole genome shotgun (WGS) entry which is preliminary data.</text>
</comment>
<keyword evidence="6" id="KW-0539">Nucleus</keyword>
<evidence type="ECO:0000256" key="8">
    <source>
        <dbReference type="SAM" id="MobiDB-lite"/>
    </source>
</evidence>
<keyword evidence="3" id="KW-0507">mRNA processing</keyword>
<dbReference type="PANTHER" id="PTHR13296:SF0">
    <property type="entry name" value="PRE-MRNA-SPLICING FACTOR SPF27"/>
    <property type="match status" value="1"/>
</dbReference>
<dbReference type="AlphaFoldDB" id="A0AAE0ERN0"/>
<evidence type="ECO:0000256" key="3">
    <source>
        <dbReference type="ARBA" id="ARBA00022664"/>
    </source>
</evidence>
<name>A0AAE0ERN0_9CHLO</name>
<evidence type="ECO:0000256" key="6">
    <source>
        <dbReference type="ARBA" id="ARBA00023242"/>
    </source>
</evidence>
<keyword evidence="10" id="KW-1185">Reference proteome</keyword>
<keyword evidence="7" id="KW-0175">Coiled coil</keyword>
<evidence type="ECO:0008006" key="11">
    <source>
        <dbReference type="Google" id="ProtNLM"/>
    </source>
</evidence>
<dbReference type="GO" id="GO:0071011">
    <property type="term" value="C:precatalytic spliceosome"/>
    <property type="evidence" value="ECO:0007669"/>
    <property type="project" value="TreeGrafter"/>
</dbReference>
<keyword evidence="5" id="KW-0508">mRNA splicing</keyword>
<evidence type="ECO:0000256" key="7">
    <source>
        <dbReference type="SAM" id="Coils"/>
    </source>
</evidence>
<accession>A0AAE0ERN0</accession>
<proteinExistence type="inferred from homology"/>
<evidence type="ECO:0000313" key="10">
    <source>
        <dbReference type="Proteomes" id="UP001190700"/>
    </source>
</evidence>